<accession>B3G1A5</accession>
<proteinExistence type="predicted"/>
<feature type="compositionally biased region" description="Polar residues" evidence="1">
    <location>
        <begin position="106"/>
        <end position="119"/>
    </location>
</feature>
<dbReference type="AlphaFoldDB" id="B3G1A5"/>
<name>B3G1A5_PSEAI</name>
<dbReference type="RefSeq" id="WP_014602825.1">
    <property type="nucleotide sequence ID" value="NZ_JAPRFI010000030.1"/>
</dbReference>
<feature type="region of interest" description="Disordered" evidence="1">
    <location>
        <begin position="100"/>
        <end position="141"/>
    </location>
</feature>
<reference evidence="2" key="1">
    <citation type="journal article" date="2008" name="Genomics">
        <title>Large-insert genome analysis technology detects structural variation in Pseudomonas aeruginosa clinical strains from cystic fibrosis patients.</title>
        <authorList>
            <person name="Hayden H.S."/>
            <person name="Gillett W."/>
            <person name="Saenphimmachak C."/>
            <person name="Lim R."/>
            <person name="Zhou Y."/>
            <person name="Jacobs M.A."/>
            <person name="Chang J."/>
            <person name="Rohmer L."/>
            <person name="D'Argenio D.A."/>
            <person name="Palmieri A."/>
            <person name="Levy R."/>
            <person name="Haugen E."/>
            <person name="Wong G.K."/>
            <person name="Brittnacher M.J."/>
            <person name="Burns J.L."/>
            <person name="Miller S.I."/>
            <person name="Olson M.V."/>
            <person name="Kaul R."/>
        </authorList>
    </citation>
    <scope>NUCLEOTIDE SEQUENCE</scope>
    <source>
        <strain evidence="2">PACS10223</strain>
        <strain evidence="3">PACS458</strain>
    </source>
</reference>
<sequence>MTAVLLNDAEWEILAGEPAELLKLYVALKRRMDFATGIAGQKTLINEIVLREGFVVDPIPGRAKPKPYTREQGRSAVRRLEKLGAIKVIGPLVFEFPHARRDQSDQKSYNQATTKLQPEQQPPKSQPDPSEYGGSSDSKGQATTGLFLEQVPSSNLLPVSGNNRTVPNACVRECPVDPATAGQWCQFFIRERGFQIHAVQTARTMPLFASWVERGVTAEQMLAAMEIAEAKLGAPPDSPLYYRNFLDELLLERHRMATAPRAEHRHEQADGRNAQARQRPAARRSRNAVDILHDDDW</sequence>
<evidence type="ECO:0000313" key="2">
    <source>
        <dbReference type="EMBL" id="ACD38810.1"/>
    </source>
</evidence>
<protein>
    <submittedName>
        <fullName evidence="2">Uncharacterized protein</fullName>
    </submittedName>
</protein>
<gene>
    <name evidence="2" type="ORF">PACL_0562</name>
    <name evidence="3" type="ORF">PACL_0629</name>
</gene>
<feature type="compositionally biased region" description="Basic and acidic residues" evidence="1">
    <location>
        <begin position="258"/>
        <end position="270"/>
    </location>
</feature>
<evidence type="ECO:0000256" key="1">
    <source>
        <dbReference type="SAM" id="MobiDB-lite"/>
    </source>
</evidence>
<dbReference type="EMBL" id="EU595742">
    <property type="protein sequence ID" value="ACD38887.1"/>
    <property type="molecule type" value="Genomic_DNA"/>
</dbReference>
<feature type="region of interest" description="Disordered" evidence="1">
    <location>
        <begin position="258"/>
        <end position="297"/>
    </location>
</feature>
<dbReference type="EMBL" id="EU595740">
    <property type="protein sequence ID" value="ACD38810.1"/>
    <property type="molecule type" value="Genomic_DNA"/>
</dbReference>
<evidence type="ECO:0000313" key="3">
    <source>
        <dbReference type="EMBL" id="ACD38887.1"/>
    </source>
</evidence>
<organism evidence="2">
    <name type="scientific">Pseudomonas aeruginosa</name>
    <dbReference type="NCBI Taxonomy" id="287"/>
    <lineage>
        <taxon>Bacteria</taxon>
        <taxon>Pseudomonadati</taxon>
        <taxon>Pseudomonadota</taxon>
        <taxon>Gammaproteobacteria</taxon>
        <taxon>Pseudomonadales</taxon>
        <taxon>Pseudomonadaceae</taxon>
        <taxon>Pseudomonas</taxon>
    </lineage>
</organism>